<dbReference type="RefSeq" id="WP_187673759.1">
    <property type="nucleotide sequence ID" value="NZ_CAJFCI010000088.1"/>
</dbReference>
<dbReference type="EMBL" id="CAJFCI010000088">
    <property type="protein sequence ID" value="CAD5110451.1"/>
    <property type="molecule type" value="Genomic_DNA"/>
</dbReference>
<evidence type="ECO:0008006" key="4">
    <source>
        <dbReference type="Google" id="ProtNLM"/>
    </source>
</evidence>
<accession>A0A7U7IBV4</accession>
<comment type="caution">
    <text evidence="2">The sequence shown here is derived from an EMBL/GenBank/DDBJ whole genome shotgun (WGS) entry which is preliminary data.</text>
</comment>
<keyword evidence="1" id="KW-0732">Signal</keyword>
<keyword evidence="3" id="KW-1185">Reference proteome</keyword>
<sequence>MNKWSCLLLATLGAAASLGTAQAALQSFDPGPYTAATGHYPLWYEDTNGLKLELCRSKATSRGAAGSYMCPFEVEPGVFDPTLPMVFPDNWPSELFWFLAEAEIEGTGGGNNAYELEVYVAGLEAAFSGDAPVDGDQVSFGRIRLRVSIPTPGLYTITHPYGVETIQVNTTGRRAINMTRDIGIAQGNFSGALNSNIGPFLQSVSGPYTETNPETGEVEHFIGDPNLTQQVTGSPFGTNFVRIEGPAGVIQTDQFTLVGKLLDDRPSTTVGIDRATYRRTAAGTRVEVFANSAPNASLCFRDRLELMQGPPPSPCQFNLLGDNNGHFFAQNPGLALPPQLVVVTATDPSGATKPTSVSQRLSDVVKINTARYSWDDRRLRIEAVSSDEVAIPDLVAQGFGRLTKAGTLQSLTVNDLAQPPASVTVKSSAGGSDTEAVVVVGSAPEPSDNLLPVAANDSATTSFGEPVTIDVLANDSDPDNDTPLSVVALTQPAAGQGSVAPSGAAVVYTPPAQGTAQLVTSFTYRARDARGGESQVATVTVTVNPVAVPNQPPVAGNDSATTSQGNPVTIAVLANDSDPDGNVPLSIVNLTQPATGQGSVAISGDSLVYTPPASVTSAFTATFSYQVRDSLGALSAPATVSVTVTPPAVQETFAVTDAEVLARAGGRHTWTITGTSSITSGNSVTVEVTTTTGPVSLGSTTVPLTGRWRLSTTTTGLQPTANPTATIRSSAGTLVTVPVTVR</sequence>
<dbReference type="Gene3D" id="2.60.40.3440">
    <property type="match status" value="2"/>
</dbReference>
<feature type="signal peptide" evidence="1">
    <location>
        <begin position="1"/>
        <end position="23"/>
    </location>
</feature>
<evidence type="ECO:0000256" key="1">
    <source>
        <dbReference type="SAM" id="SignalP"/>
    </source>
</evidence>
<dbReference type="Pfam" id="PF17963">
    <property type="entry name" value="Big_9"/>
    <property type="match status" value="2"/>
</dbReference>
<dbReference type="Proteomes" id="UP000583387">
    <property type="component" value="Unassembled WGS sequence"/>
</dbReference>
<organism evidence="2 3">
    <name type="scientific">Zestomonas carbonaria</name>
    <dbReference type="NCBI Taxonomy" id="2762745"/>
    <lineage>
        <taxon>Bacteria</taxon>
        <taxon>Pseudomonadati</taxon>
        <taxon>Pseudomonadota</taxon>
        <taxon>Gammaproteobacteria</taxon>
        <taxon>Pseudomonadales</taxon>
        <taxon>Pseudomonadaceae</taxon>
        <taxon>Zestomonas</taxon>
    </lineage>
</organism>
<feature type="chain" id="PRO_5031103397" description="RapA2 cadherin-like domain-containing protein" evidence="1">
    <location>
        <begin position="24"/>
        <end position="742"/>
    </location>
</feature>
<proteinExistence type="predicted"/>
<dbReference type="AlphaFoldDB" id="A0A7U7IBV4"/>
<gene>
    <name evidence="2" type="ORF">PSEWESI4_04774</name>
</gene>
<evidence type="ECO:0000313" key="2">
    <source>
        <dbReference type="EMBL" id="CAD5110451.1"/>
    </source>
</evidence>
<name>A0A7U7IBV4_9GAMM</name>
<evidence type="ECO:0000313" key="3">
    <source>
        <dbReference type="Proteomes" id="UP000583387"/>
    </source>
</evidence>
<reference evidence="2 3" key="1">
    <citation type="submission" date="2020-08" db="EMBL/GenBank/DDBJ databases">
        <authorList>
            <person name="Criscuolo A."/>
        </authorList>
    </citation>
    <scope>NUCLEOTIDE SEQUENCE [LARGE SCALE GENOMIC DNA]</scope>
    <source>
        <strain evidence="2">CIP111764</strain>
    </source>
</reference>
<protein>
    <recommendedName>
        <fullName evidence="4">RapA2 cadherin-like domain-containing protein</fullName>
    </recommendedName>
</protein>